<comment type="caution">
    <text evidence="14">The sequence shown here is derived from an EMBL/GenBank/DDBJ whole genome shotgun (WGS) entry which is preliminary data.</text>
</comment>
<protein>
    <recommendedName>
        <fullName evidence="4">L-serine ammonia-lyase</fullName>
        <ecNumber evidence="4">4.3.1.17</ecNumber>
    </recommendedName>
    <alternativeName>
        <fullName evidence="11">L-serine deaminase</fullName>
    </alternativeName>
</protein>
<keyword evidence="6" id="KW-0004">4Fe-4S</keyword>
<accession>A0A5S4T8D5</accession>
<evidence type="ECO:0000256" key="2">
    <source>
        <dbReference type="ARBA" id="ARBA00004742"/>
    </source>
</evidence>
<dbReference type="GO" id="GO:0006094">
    <property type="term" value="P:gluconeogenesis"/>
    <property type="evidence" value="ECO:0007669"/>
    <property type="project" value="UniProtKB-KW"/>
</dbReference>
<keyword evidence="8" id="KW-0408">Iron</keyword>
<comment type="catalytic activity">
    <reaction evidence="12">
        <text>L-serine = pyruvate + NH4(+)</text>
        <dbReference type="Rhea" id="RHEA:19169"/>
        <dbReference type="ChEBI" id="CHEBI:15361"/>
        <dbReference type="ChEBI" id="CHEBI:28938"/>
        <dbReference type="ChEBI" id="CHEBI:33384"/>
        <dbReference type="EC" id="4.3.1.17"/>
    </reaction>
</comment>
<feature type="non-terminal residue" evidence="14">
    <location>
        <position position="74"/>
    </location>
</feature>
<dbReference type="GO" id="GO:0046872">
    <property type="term" value="F:metal ion binding"/>
    <property type="evidence" value="ECO:0007669"/>
    <property type="project" value="UniProtKB-KW"/>
</dbReference>
<dbReference type="Proteomes" id="UP000324058">
    <property type="component" value="Unassembled WGS sequence"/>
</dbReference>
<feature type="domain" description="Serine dehydratase beta chain" evidence="13">
    <location>
        <begin position="4"/>
        <end position="73"/>
    </location>
</feature>
<dbReference type="SUPFAM" id="SSF143548">
    <property type="entry name" value="Serine metabolism enzymes domain"/>
    <property type="match status" value="1"/>
</dbReference>
<dbReference type="GO" id="GO:0051539">
    <property type="term" value="F:4 iron, 4 sulfur cluster binding"/>
    <property type="evidence" value="ECO:0007669"/>
    <property type="project" value="UniProtKB-KW"/>
</dbReference>
<proteinExistence type="inferred from homology"/>
<sequence>MFLSVFDVFKIGVGPSSSHTMGPMTAAARFLDLLRDVPERQRAARLMATLHGSLAFTGKGHATDRAVALGLLGY</sequence>
<comment type="cofactor">
    <cofactor evidence="1">
        <name>[4Fe-4S] cluster</name>
        <dbReference type="ChEBI" id="CHEBI:49883"/>
    </cofactor>
</comment>
<evidence type="ECO:0000256" key="3">
    <source>
        <dbReference type="ARBA" id="ARBA00008636"/>
    </source>
</evidence>
<evidence type="ECO:0000256" key="6">
    <source>
        <dbReference type="ARBA" id="ARBA00022485"/>
    </source>
</evidence>
<organism evidence="14 15">
    <name type="scientific">Streptococcus pyogenes</name>
    <dbReference type="NCBI Taxonomy" id="1314"/>
    <lineage>
        <taxon>Bacteria</taxon>
        <taxon>Bacillati</taxon>
        <taxon>Bacillota</taxon>
        <taxon>Bacilli</taxon>
        <taxon>Lactobacillales</taxon>
        <taxon>Streptococcaceae</taxon>
        <taxon>Streptococcus</taxon>
    </lineage>
</organism>
<dbReference type="PANTHER" id="PTHR30182">
    <property type="entry name" value="L-SERINE DEHYDRATASE"/>
    <property type="match status" value="1"/>
</dbReference>
<dbReference type="InterPro" id="IPR051318">
    <property type="entry name" value="Fe-S_L-Ser"/>
</dbReference>
<evidence type="ECO:0000256" key="4">
    <source>
        <dbReference type="ARBA" id="ARBA00012093"/>
    </source>
</evidence>
<evidence type="ECO:0000259" key="13">
    <source>
        <dbReference type="Pfam" id="PF03315"/>
    </source>
</evidence>
<evidence type="ECO:0000256" key="5">
    <source>
        <dbReference type="ARBA" id="ARBA00022432"/>
    </source>
</evidence>
<keyword evidence="9" id="KW-0411">Iron-sulfur</keyword>
<keyword evidence="7" id="KW-0479">Metal-binding</keyword>
<evidence type="ECO:0000313" key="14">
    <source>
        <dbReference type="EMBL" id="TYK92752.1"/>
    </source>
</evidence>
<comment type="pathway">
    <text evidence="2">Carbohydrate biosynthesis; gluconeogenesis.</text>
</comment>
<keyword evidence="5" id="KW-0312">Gluconeogenesis</keyword>
<evidence type="ECO:0000256" key="7">
    <source>
        <dbReference type="ARBA" id="ARBA00022723"/>
    </source>
</evidence>
<dbReference type="PANTHER" id="PTHR30182:SF1">
    <property type="entry name" value="L-SERINE DEHYDRATASE 1"/>
    <property type="match status" value="1"/>
</dbReference>
<evidence type="ECO:0000256" key="11">
    <source>
        <dbReference type="ARBA" id="ARBA00041766"/>
    </source>
</evidence>
<evidence type="ECO:0000313" key="15">
    <source>
        <dbReference type="Proteomes" id="UP000324058"/>
    </source>
</evidence>
<evidence type="ECO:0000256" key="8">
    <source>
        <dbReference type="ARBA" id="ARBA00023004"/>
    </source>
</evidence>
<dbReference type="InterPro" id="IPR005131">
    <property type="entry name" value="Ser_deHydtase_bsu"/>
</dbReference>
<reference evidence="14 15" key="1">
    <citation type="submission" date="2019-02" db="EMBL/GenBank/DDBJ databases">
        <title>Novel genomic isolates of S. pyogenes and S. dysgalactiae subsp. equisimilis associated to necrotising fasciitis (NSTI).</title>
        <authorList>
            <person name="Barrantes I."/>
        </authorList>
    </citation>
    <scope>NUCLEOTIDE SEQUENCE [LARGE SCALE GENOMIC DNA]</scope>
    <source>
        <strain evidence="14 15">SPY2028</strain>
    </source>
</reference>
<evidence type="ECO:0000256" key="1">
    <source>
        <dbReference type="ARBA" id="ARBA00001966"/>
    </source>
</evidence>
<dbReference type="AlphaFoldDB" id="A0A5S4T8D5"/>
<comment type="similarity">
    <text evidence="3">Belongs to the iron-sulfur dependent L-serine dehydratase family.</text>
</comment>
<dbReference type="EMBL" id="SJLL01000458">
    <property type="protein sequence ID" value="TYK92752.1"/>
    <property type="molecule type" value="Genomic_DNA"/>
</dbReference>
<evidence type="ECO:0000256" key="12">
    <source>
        <dbReference type="ARBA" id="ARBA00049406"/>
    </source>
</evidence>
<dbReference type="EC" id="4.3.1.17" evidence="4"/>
<gene>
    <name evidence="14" type="ORF">E0F66_12240</name>
</gene>
<evidence type="ECO:0000256" key="10">
    <source>
        <dbReference type="ARBA" id="ARBA00023239"/>
    </source>
</evidence>
<evidence type="ECO:0000256" key="9">
    <source>
        <dbReference type="ARBA" id="ARBA00023014"/>
    </source>
</evidence>
<dbReference type="Pfam" id="PF03315">
    <property type="entry name" value="SDH_beta"/>
    <property type="match status" value="1"/>
</dbReference>
<dbReference type="GO" id="GO:0003941">
    <property type="term" value="F:L-serine ammonia-lyase activity"/>
    <property type="evidence" value="ECO:0007669"/>
    <property type="project" value="UniProtKB-EC"/>
</dbReference>
<keyword evidence="10 14" id="KW-0456">Lyase</keyword>
<dbReference type="InterPro" id="IPR029009">
    <property type="entry name" value="ASB_dom_sf"/>
</dbReference>
<dbReference type="Gene3D" id="3.30.1330.90">
    <property type="entry name" value="D-3-phosphoglycerate dehydrogenase, domain 3"/>
    <property type="match status" value="1"/>
</dbReference>
<name>A0A5S4T8D5_STRPY</name>